<organism evidence="1 2">
    <name type="scientific">Rhamnusium bicolor</name>
    <dbReference type="NCBI Taxonomy" id="1586634"/>
    <lineage>
        <taxon>Eukaryota</taxon>
        <taxon>Metazoa</taxon>
        <taxon>Ecdysozoa</taxon>
        <taxon>Arthropoda</taxon>
        <taxon>Hexapoda</taxon>
        <taxon>Insecta</taxon>
        <taxon>Pterygota</taxon>
        <taxon>Neoptera</taxon>
        <taxon>Endopterygota</taxon>
        <taxon>Coleoptera</taxon>
        <taxon>Polyphaga</taxon>
        <taxon>Cucujiformia</taxon>
        <taxon>Chrysomeloidea</taxon>
        <taxon>Cerambycidae</taxon>
        <taxon>Lepturinae</taxon>
        <taxon>Rhagiini</taxon>
        <taxon>Rhamnusium</taxon>
    </lineage>
</organism>
<evidence type="ECO:0008006" key="3">
    <source>
        <dbReference type="Google" id="ProtNLM"/>
    </source>
</evidence>
<evidence type="ECO:0000313" key="1">
    <source>
        <dbReference type="EMBL" id="KAJ8936083.1"/>
    </source>
</evidence>
<keyword evidence="2" id="KW-1185">Reference proteome</keyword>
<sequence length="149" mass="17223">MKEEAENGPTIPLTNFCERVLTATGISLPTYKRICAKSGDYHDDMNHANFSKWVETQLIPNLPERSVLVVDNASYHNVKAEKSPTSGSRKDEIINWLTQHNVKHNPKVTKPELYKLIMDHKEQETTYHLDTLLEQHDHKVLRLPLIIRN</sequence>
<proteinExistence type="predicted"/>
<dbReference type="AlphaFoldDB" id="A0AAV8XBC0"/>
<reference evidence="1" key="1">
    <citation type="journal article" date="2023" name="Insect Mol. Biol.">
        <title>Genome sequencing provides insights into the evolution of gene families encoding plant cell wall-degrading enzymes in longhorned beetles.</title>
        <authorList>
            <person name="Shin N.R."/>
            <person name="Okamura Y."/>
            <person name="Kirsch R."/>
            <person name="Pauchet Y."/>
        </authorList>
    </citation>
    <scope>NUCLEOTIDE SEQUENCE</scope>
    <source>
        <strain evidence="1">RBIC_L_NR</strain>
    </source>
</reference>
<dbReference type="PANTHER" id="PTHR33939:SF1">
    <property type="entry name" value="DUF4371 DOMAIN-CONTAINING PROTEIN"/>
    <property type="match status" value="1"/>
</dbReference>
<comment type="caution">
    <text evidence="1">The sequence shown here is derived from an EMBL/GenBank/DDBJ whole genome shotgun (WGS) entry which is preliminary data.</text>
</comment>
<protein>
    <recommendedName>
        <fullName evidence="3">Tc1-like transposase DDE domain-containing protein</fullName>
    </recommendedName>
</protein>
<dbReference type="EMBL" id="JANEYF010003465">
    <property type="protein sequence ID" value="KAJ8936083.1"/>
    <property type="molecule type" value="Genomic_DNA"/>
</dbReference>
<gene>
    <name evidence="1" type="ORF">NQ314_012492</name>
</gene>
<dbReference type="GO" id="GO:0003676">
    <property type="term" value="F:nucleic acid binding"/>
    <property type="evidence" value="ECO:0007669"/>
    <property type="project" value="InterPro"/>
</dbReference>
<dbReference type="PANTHER" id="PTHR33939">
    <property type="entry name" value="PROTEIN CBG22215"/>
    <property type="match status" value="1"/>
</dbReference>
<name>A0AAV8XBC0_9CUCU</name>
<dbReference type="Proteomes" id="UP001162156">
    <property type="component" value="Unassembled WGS sequence"/>
</dbReference>
<dbReference type="Gene3D" id="3.30.420.10">
    <property type="entry name" value="Ribonuclease H-like superfamily/Ribonuclease H"/>
    <property type="match status" value="1"/>
</dbReference>
<accession>A0AAV8XBC0</accession>
<dbReference type="InterPro" id="IPR036397">
    <property type="entry name" value="RNaseH_sf"/>
</dbReference>
<evidence type="ECO:0000313" key="2">
    <source>
        <dbReference type="Proteomes" id="UP001162156"/>
    </source>
</evidence>